<dbReference type="InterPro" id="IPR029018">
    <property type="entry name" value="Hex-like_dom2"/>
</dbReference>
<feature type="region of interest" description="Disordered" evidence="4">
    <location>
        <begin position="1153"/>
        <end position="1181"/>
    </location>
</feature>
<proteinExistence type="inferred from homology"/>
<dbReference type="Gene3D" id="3.30.379.10">
    <property type="entry name" value="Chitobiase/beta-hexosaminidase domain 2-like"/>
    <property type="match status" value="1"/>
</dbReference>
<evidence type="ECO:0000256" key="4">
    <source>
        <dbReference type="SAM" id="MobiDB-lite"/>
    </source>
</evidence>
<keyword evidence="1 3" id="KW-0378">Hydrolase</keyword>
<dbReference type="InterPro" id="IPR008979">
    <property type="entry name" value="Galactose-bd-like_sf"/>
</dbReference>
<dbReference type="EMBL" id="JBHFAB010000004">
    <property type="protein sequence ID" value="MFC1416551.1"/>
    <property type="molecule type" value="Genomic_DNA"/>
</dbReference>
<evidence type="ECO:0000313" key="7">
    <source>
        <dbReference type="EMBL" id="MFC1416551.1"/>
    </source>
</evidence>
<feature type="compositionally biased region" description="Low complexity" evidence="4">
    <location>
        <begin position="1299"/>
        <end position="1310"/>
    </location>
</feature>
<evidence type="ECO:0000313" key="8">
    <source>
        <dbReference type="Proteomes" id="UP001592531"/>
    </source>
</evidence>
<dbReference type="InterPro" id="IPR000421">
    <property type="entry name" value="FA58C"/>
</dbReference>
<dbReference type="InterPro" id="IPR015882">
    <property type="entry name" value="HEX_bac_N"/>
</dbReference>
<dbReference type="Gene3D" id="2.60.120.260">
    <property type="entry name" value="Galactose-binding domain-like"/>
    <property type="match status" value="2"/>
</dbReference>
<comment type="similarity">
    <text evidence="3">Belongs to the glycosyl hydrolase 84 family.</text>
</comment>
<dbReference type="PROSITE" id="PS52009">
    <property type="entry name" value="GH84"/>
    <property type="match status" value="1"/>
</dbReference>
<dbReference type="InterPro" id="IPR049019">
    <property type="entry name" value="NagJ-like_helical"/>
</dbReference>
<keyword evidence="8" id="KW-1185">Reference proteome</keyword>
<dbReference type="PANTHER" id="PTHR13170:SF16">
    <property type="entry name" value="PROTEIN O-GLCNACASE"/>
    <property type="match status" value="1"/>
</dbReference>
<dbReference type="Pfam" id="PF02838">
    <property type="entry name" value="Glyco_hydro_20b"/>
    <property type="match status" value="1"/>
</dbReference>
<evidence type="ECO:0000256" key="1">
    <source>
        <dbReference type="ARBA" id="ARBA00022801"/>
    </source>
</evidence>
<comment type="caution">
    <text evidence="7">The sequence shown here is derived from an EMBL/GenBank/DDBJ whole genome shotgun (WGS) entry which is preliminary data.</text>
</comment>
<dbReference type="PANTHER" id="PTHR13170">
    <property type="entry name" value="O-GLCNACASE"/>
    <property type="match status" value="1"/>
</dbReference>
<feature type="compositionally biased region" description="Pro residues" evidence="4">
    <location>
        <begin position="1311"/>
        <end position="1329"/>
    </location>
</feature>
<evidence type="ECO:0000256" key="3">
    <source>
        <dbReference type="PROSITE-ProRule" id="PRU01353"/>
    </source>
</evidence>
<dbReference type="SUPFAM" id="SSF55545">
    <property type="entry name" value="beta-N-acetylhexosaminidase-like domain"/>
    <property type="match status" value="1"/>
</dbReference>
<reference evidence="7 8" key="1">
    <citation type="submission" date="2024-09" db="EMBL/GenBank/DDBJ databases">
        <authorList>
            <person name="Lee S.D."/>
        </authorList>
    </citation>
    <scope>NUCLEOTIDE SEQUENCE [LARGE SCALE GENOMIC DNA]</scope>
    <source>
        <strain evidence="7 8">N8-3</strain>
    </source>
</reference>
<dbReference type="Pfam" id="PF00754">
    <property type="entry name" value="F5_F8_type_C"/>
    <property type="match status" value="2"/>
</dbReference>
<feature type="region of interest" description="Disordered" evidence="4">
    <location>
        <begin position="1288"/>
        <end position="1329"/>
    </location>
</feature>
<feature type="domain" description="GH84" evidence="6">
    <location>
        <begin position="309"/>
        <end position="589"/>
    </location>
</feature>
<dbReference type="SUPFAM" id="SSF140657">
    <property type="entry name" value="Hyaluronidase post-catalytic domain-like"/>
    <property type="match status" value="1"/>
</dbReference>
<dbReference type="RefSeq" id="WP_380533859.1">
    <property type="nucleotide sequence ID" value="NZ_JBHFAB010000004.1"/>
</dbReference>
<dbReference type="Pfam" id="PF21774">
    <property type="entry name" value="NagJ_C"/>
    <property type="match status" value="1"/>
</dbReference>
<protein>
    <submittedName>
        <fullName evidence="7">Beta-N-acetylglucosaminidase domain-containing protein</fullName>
    </submittedName>
</protein>
<dbReference type="PROSITE" id="PS50022">
    <property type="entry name" value="FA58C_3"/>
    <property type="match status" value="2"/>
</dbReference>
<evidence type="ECO:0000256" key="2">
    <source>
        <dbReference type="ARBA" id="ARBA00023295"/>
    </source>
</evidence>
<sequence>MEHRPSLPAAVGGGLRRQLEQHAALQSMVSSGPVLSARRTAARTARRLAPETADRLISELKGTRPLLDRARSAAGQGRRRSAALRASAALTVAAVVGGGMVTGAQGAYAVPAVGRVGAAAVPGSPTGSAAASAGSAAPAAVTVPQVFPRPQAQQPYGAAVAVPAQVTLVLAAKADPGAVQAVREVLTGAGARRIDESADGPSGAPAAGSLTVYLGGLAEGAGGGADRALRDLASAGGQDAPLSPSGLPSGGYVLAAGRTGADGAGAVVLAGVDAAGTFNAAQSLRQLVVGTAHGPALPGVRITDWPTTPVRGTEEGFYGTPWTPEQTRSEIDFLGRSKQNYFLYAPGDDPYRNSRWRDPYPAAQQAQLRALAQQAALDHVTLGYGLALGGSVCFTSAKDKLALLAKLDQLWGLGVRSFQLQFQDSSFTHWHCDADHDRYGLGPAATADAQSDLVQLVLQRFLGKHPGAAPLSVLPTEFYQDGATPYRSELAERLDPSVQVAWTGVGVQPGTITAAQTAAAAQAFGHPLVTQDNYVVNDSAPDRLYLGPYLGREAGVATGSAALLVNAMQQPEASRIPLATAADYAWNPAAYDPAASWQAATRAEAAAEPQVQGTAAEPQTQGAAEQAAAAVSALAGNSASAAAGGGPESAYLRPLVAAFRLGQGSAADTAALRAAFTTMATAPQVLAAAHSPLGAEDAPWLAQLSAYGQAGQAAVDMLAAQRSGDGARAWSAQVTLRRLVTQLAQARVTVGEGVLDPFLKRALAASNSWSGVGGGQAVPSSSMDATQGHDLSQMVDGDPDTYYWSDAPPQVDDTVGIDLGSAQPVGTVTVRMGADDGSAAAGDYLQHAVLEYSSGDGGWHRVGAYSGQRTVSAVLPAGTVARYLRLRATATQTSAVAVSEFSVSAPSSTTATVTGGPAGQPGASAAQVADGDLAAPYRAVASPQAGDALTMTLGSARPMDRVVVLTDPDVASVGSVEVHPASAAPGQGWVRVGALADGYTELPVDPKAPVDRIRLVWAAGGPPPVVNQIVPWYADTPTAALRLPEQSVDLEVGSAPVTLTGELQALGVGGASGTVAAAPPKGAKGLTVGAPGAVALSRGGSQALPLVFRAADGTAPGTYTVPVGFTAAGHTVTQQVQVHVYPRTEGPDLALTATATSSGDETPDFPASAVNDGSADTRWSSPAQDDAWVQLQLAQPATLGEAVLHWQDAYAAQYLIQTSADGQHWTTAATVLNGAGGDETVHFDAPDVRYVRMQGVQRATRFGYSLYGIELYAVAGTAPVGTPVSVPPPVLPSAPPTGLPTGLPSGLPSAPAAPPAPDPVGPLNPGEPG</sequence>
<organism evidence="7 8">
    <name type="scientific">Streptacidiphilus cavernicola</name>
    <dbReference type="NCBI Taxonomy" id="3342716"/>
    <lineage>
        <taxon>Bacteria</taxon>
        <taxon>Bacillati</taxon>
        <taxon>Actinomycetota</taxon>
        <taxon>Actinomycetes</taxon>
        <taxon>Kitasatosporales</taxon>
        <taxon>Streptomycetaceae</taxon>
        <taxon>Streptacidiphilus</taxon>
    </lineage>
</organism>
<evidence type="ECO:0000259" key="5">
    <source>
        <dbReference type="PROSITE" id="PS50022"/>
    </source>
</evidence>
<dbReference type="Gene3D" id="3.20.20.80">
    <property type="entry name" value="Glycosidases"/>
    <property type="match status" value="1"/>
</dbReference>
<gene>
    <name evidence="7" type="ORF">ACEZDE_07845</name>
</gene>
<dbReference type="InterPro" id="IPR011496">
    <property type="entry name" value="O-GlcNAcase_cat"/>
</dbReference>
<feature type="active site" description="Proton donor" evidence="3">
    <location>
        <position position="424"/>
    </location>
</feature>
<dbReference type="Gene3D" id="1.20.58.460">
    <property type="entry name" value="Hyaluronidase post-catalytic domain-like"/>
    <property type="match status" value="1"/>
</dbReference>
<feature type="domain" description="F5/8 type C" evidence="5">
    <location>
        <begin position="758"/>
        <end position="906"/>
    </location>
</feature>
<feature type="domain" description="F5/8 type C" evidence="5">
    <location>
        <begin position="1133"/>
        <end position="1274"/>
    </location>
</feature>
<name>A0ABV6VS20_9ACTN</name>
<accession>A0ABV6VS20</accession>
<dbReference type="SUPFAM" id="SSF51445">
    <property type="entry name" value="(Trans)glycosidases"/>
    <property type="match status" value="1"/>
</dbReference>
<dbReference type="Proteomes" id="UP001592531">
    <property type="component" value="Unassembled WGS sequence"/>
</dbReference>
<dbReference type="InterPro" id="IPR017853">
    <property type="entry name" value="GH"/>
</dbReference>
<keyword evidence="2 3" id="KW-0326">Glycosidase</keyword>
<feature type="compositionally biased region" description="Pro residues" evidence="4">
    <location>
        <begin position="1288"/>
        <end position="1298"/>
    </location>
</feature>
<dbReference type="Pfam" id="PF07555">
    <property type="entry name" value="NAGidase"/>
    <property type="match status" value="1"/>
</dbReference>
<dbReference type="SUPFAM" id="SSF49785">
    <property type="entry name" value="Galactose-binding domain-like"/>
    <property type="match status" value="2"/>
</dbReference>
<dbReference type="InterPro" id="IPR051822">
    <property type="entry name" value="Glycosyl_Hydrolase_84"/>
</dbReference>
<evidence type="ECO:0000259" key="6">
    <source>
        <dbReference type="PROSITE" id="PS52009"/>
    </source>
</evidence>